<organism evidence="2 3">
    <name type="scientific">Ladona fulva</name>
    <name type="common">Scarce chaser dragonfly</name>
    <name type="synonym">Libellula fulva</name>
    <dbReference type="NCBI Taxonomy" id="123851"/>
    <lineage>
        <taxon>Eukaryota</taxon>
        <taxon>Metazoa</taxon>
        <taxon>Ecdysozoa</taxon>
        <taxon>Arthropoda</taxon>
        <taxon>Hexapoda</taxon>
        <taxon>Insecta</taxon>
        <taxon>Pterygota</taxon>
        <taxon>Palaeoptera</taxon>
        <taxon>Odonata</taxon>
        <taxon>Epiprocta</taxon>
        <taxon>Anisoptera</taxon>
        <taxon>Libelluloidea</taxon>
        <taxon>Libellulidae</taxon>
        <taxon>Ladona</taxon>
    </lineage>
</organism>
<proteinExistence type="predicted"/>
<comment type="caution">
    <text evidence="2">The sequence shown here is derived from an EMBL/GenBank/DDBJ whole genome shotgun (WGS) entry which is preliminary data.</text>
</comment>
<gene>
    <name evidence="2" type="ORF">J437_LFUL010124</name>
</gene>
<dbReference type="AlphaFoldDB" id="A0A8K0P9U1"/>
<dbReference type="InterPro" id="IPR029526">
    <property type="entry name" value="PGBD"/>
</dbReference>
<evidence type="ECO:0000259" key="1">
    <source>
        <dbReference type="Pfam" id="PF13843"/>
    </source>
</evidence>
<name>A0A8K0P9U1_LADFU</name>
<accession>A0A8K0P9U1</accession>
<sequence>MSMSSEVVMSLMKLLFEKGYCVTTNNFYTYPKLAEALISHSCDTYGTVHVSQKGMPEQSKRKKGEVAAFQKGKIIVL</sequence>
<reference evidence="2" key="1">
    <citation type="submission" date="2013-04" db="EMBL/GenBank/DDBJ databases">
        <authorList>
            <person name="Qu J."/>
            <person name="Murali S.C."/>
            <person name="Bandaranaike D."/>
            <person name="Bellair M."/>
            <person name="Blankenburg K."/>
            <person name="Chao H."/>
            <person name="Dinh H."/>
            <person name="Doddapaneni H."/>
            <person name="Downs B."/>
            <person name="Dugan-Rocha S."/>
            <person name="Elkadiri S."/>
            <person name="Gnanaolivu R.D."/>
            <person name="Hernandez B."/>
            <person name="Javaid M."/>
            <person name="Jayaseelan J.C."/>
            <person name="Lee S."/>
            <person name="Li M."/>
            <person name="Ming W."/>
            <person name="Munidasa M."/>
            <person name="Muniz J."/>
            <person name="Nguyen L."/>
            <person name="Ongeri F."/>
            <person name="Osuji N."/>
            <person name="Pu L.-L."/>
            <person name="Puazo M."/>
            <person name="Qu C."/>
            <person name="Quiroz J."/>
            <person name="Raj R."/>
            <person name="Weissenberger G."/>
            <person name="Xin Y."/>
            <person name="Zou X."/>
            <person name="Han Y."/>
            <person name="Richards S."/>
            <person name="Worley K."/>
            <person name="Muzny D."/>
            <person name="Gibbs R."/>
        </authorList>
    </citation>
    <scope>NUCLEOTIDE SEQUENCE</scope>
    <source>
        <strain evidence="2">Sampled in the wild</strain>
    </source>
</reference>
<keyword evidence="3" id="KW-1185">Reference proteome</keyword>
<reference evidence="2" key="2">
    <citation type="submission" date="2017-10" db="EMBL/GenBank/DDBJ databases">
        <title>Ladona fulva Genome sequencing and assembly.</title>
        <authorList>
            <person name="Murali S."/>
            <person name="Richards S."/>
            <person name="Bandaranaike D."/>
            <person name="Bellair M."/>
            <person name="Blankenburg K."/>
            <person name="Chao H."/>
            <person name="Dinh H."/>
            <person name="Doddapaneni H."/>
            <person name="Dugan-Rocha S."/>
            <person name="Elkadiri S."/>
            <person name="Gnanaolivu R."/>
            <person name="Hernandez B."/>
            <person name="Skinner E."/>
            <person name="Javaid M."/>
            <person name="Lee S."/>
            <person name="Li M."/>
            <person name="Ming W."/>
            <person name="Munidasa M."/>
            <person name="Muniz J."/>
            <person name="Nguyen L."/>
            <person name="Hughes D."/>
            <person name="Osuji N."/>
            <person name="Pu L.-L."/>
            <person name="Puazo M."/>
            <person name="Qu C."/>
            <person name="Quiroz J."/>
            <person name="Raj R."/>
            <person name="Weissenberger G."/>
            <person name="Xin Y."/>
            <person name="Zou X."/>
            <person name="Han Y."/>
            <person name="Worley K."/>
            <person name="Muzny D."/>
            <person name="Gibbs R."/>
        </authorList>
    </citation>
    <scope>NUCLEOTIDE SEQUENCE</scope>
    <source>
        <strain evidence="2">Sampled in the wild</strain>
    </source>
</reference>
<feature type="domain" description="PiggyBac transposable element-derived protein" evidence="1">
    <location>
        <begin position="4"/>
        <end position="75"/>
    </location>
</feature>
<dbReference type="Proteomes" id="UP000792457">
    <property type="component" value="Unassembled WGS sequence"/>
</dbReference>
<dbReference type="EMBL" id="KZ308964">
    <property type="protein sequence ID" value="KAG8235894.1"/>
    <property type="molecule type" value="Genomic_DNA"/>
</dbReference>
<evidence type="ECO:0000313" key="3">
    <source>
        <dbReference type="Proteomes" id="UP000792457"/>
    </source>
</evidence>
<protein>
    <recommendedName>
        <fullName evidence="1">PiggyBac transposable element-derived protein domain-containing protein</fullName>
    </recommendedName>
</protein>
<evidence type="ECO:0000313" key="2">
    <source>
        <dbReference type="EMBL" id="KAG8235894.1"/>
    </source>
</evidence>
<dbReference type="Pfam" id="PF13843">
    <property type="entry name" value="DDE_Tnp_1_7"/>
    <property type="match status" value="1"/>
</dbReference>